<evidence type="ECO:0000256" key="1">
    <source>
        <dbReference type="ARBA" id="ARBA00022729"/>
    </source>
</evidence>
<dbReference type="Proteomes" id="UP000076962">
    <property type="component" value="Unassembled WGS sequence"/>
</dbReference>
<dbReference type="AlphaFoldDB" id="A0A176RUB9"/>
<keyword evidence="3" id="KW-0675">Receptor</keyword>
<dbReference type="GO" id="GO:0016301">
    <property type="term" value="F:kinase activity"/>
    <property type="evidence" value="ECO:0007669"/>
    <property type="project" value="UniProtKB-KW"/>
</dbReference>
<dbReference type="PANTHER" id="PTHR47988">
    <property type="entry name" value="SOMATIC EMBRYOGENESIS RECEPTOR KINASE 1"/>
    <property type="match status" value="1"/>
</dbReference>
<dbReference type="InterPro" id="IPR001611">
    <property type="entry name" value="Leu-rich_rpt"/>
</dbReference>
<organism evidence="3 4">
    <name type="scientific">Candidatus Thiomargarita nelsonii</name>
    <dbReference type="NCBI Taxonomy" id="1003181"/>
    <lineage>
        <taxon>Bacteria</taxon>
        <taxon>Pseudomonadati</taxon>
        <taxon>Pseudomonadota</taxon>
        <taxon>Gammaproteobacteria</taxon>
        <taxon>Thiotrichales</taxon>
        <taxon>Thiotrichaceae</taxon>
        <taxon>Thiomargarita</taxon>
    </lineage>
</organism>
<keyword evidence="1 2" id="KW-0732">Signal</keyword>
<keyword evidence="3" id="KW-0418">Kinase</keyword>
<keyword evidence="4" id="KW-1185">Reference proteome</keyword>
<evidence type="ECO:0000256" key="2">
    <source>
        <dbReference type="SAM" id="SignalP"/>
    </source>
</evidence>
<feature type="chain" id="PRO_5008048933" evidence="2">
    <location>
        <begin position="23"/>
        <end position="349"/>
    </location>
</feature>
<comment type="caution">
    <text evidence="3">The sequence shown here is derived from an EMBL/GenBank/DDBJ whole genome shotgun (WGS) entry which is preliminary data.</text>
</comment>
<protein>
    <submittedName>
        <fullName evidence="3">Receptor protein kinase-like protein</fullName>
    </submittedName>
</protein>
<feature type="signal peptide" evidence="2">
    <location>
        <begin position="1"/>
        <end position="22"/>
    </location>
</feature>
<dbReference type="Gene3D" id="3.80.10.10">
    <property type="entry name" value="Ribonuclease Inhibitor"/>
    <property type="match status" value="1"/>
</dbReference>
<reference evidence="3 4" key="1">
    <citation type="submission" date="2016-05" db="EMBL/GenBank/DDBJ databases">
        <title>Single-cell genome of chain-forming Candidatus Thiomargarita nelsonii and comparison to other large sulfur-oxidizing bacteria.</title>
        <authorList>
            <person name="Winkel M."/>
            <person name="Salman V."/>
            <person name="Woyke T."/>
            <person name="Schulz-Vogt H."/>
            <person name="Richter M."/>
            <person name="Flood B."/>
            <person name="Bailey J."/>
            <person name="Amann R."/>
            <person name="Mussmann M."/>
        </authorList>
    </citation>
    <scope>NUCLEOTIDE SEQUENCE [LARGE SCALE GENOMIC DNA]</scope>
    <source>
        <strain evidence="3 4">THI036</strain>
    </source>
</reference>
<gene>
    <name evidence="3" type="ORF">THIOM_005067</name>
</gene>
<evidence type="ECO:0000313" key="4">
    <source>
        <dbReference type="Proteomes" id="UP000076962"/>
    </source>
</evidence>
<proteinExistence type="predicted"/>
<dbReference type="SUPFAM" id="SSF52058">
    <property type="entry name" value="L domain-like"/>
    <property type="match status" value="1"/>
</dbReference>
<sequence>MLKKTYLLWLFGLALLSPNLPAQTDCGKVTQIPTAECKALIALYNNTNGSQWKKNSGWLVTNTPCSWHGIQCKKGHVTRLYLQYNQLSGIIPPEIKGLSHLNVLNIKNNNLCGNIPVELMNLNDLWSFSLDNNHLTASDLALSQWLKRVVGKNWENSQTACLTVPQPPVSKPQPHRPVNTRSSFYNIAYKSAKGLANNAWKNIGEDCTKTSIFVQIVGNGVDDAINDIGTKYKGRSAEQFGNGFIDGLTEVLELVVGRCVNECEMLGKANGEWSAKMFCRLAIVIKRAPTFTAKNINIKGSICGGSYRMGCESNFVGTTSNMCPNYTHAPSFNSFYRAAENGCCSYNPY</sequence>
<keyword evidence="3" id="KW-0808">Transferase</keyword>
<dbReference type="InterPro" id="IPR032675">
    <property type="entry name" value="LRR_dom_sf"/>
</dbReference>
<name>A0A176RUB9_9GAMM</name>
<dbReference type="Pfam" id="PF13855">
    <property type="entry name" value="LRR_8"/>
    <property type="match status" value="1"/>
</dbReference>
<dbReference type="EMBL" id="LUTY01002855">
    <property type="protein sequence ID" value="OAD19306.1"/>
    <property type="molecule type" value="Genomic_DNA"/>
</dbReference>
<evidence type="ECO:0000313" key="3">
    <source>
        <dbReference type="EMBL" id="OAD19306.1"/>
    </source>
</evidence>
<accession>A0A176RUB9</accession>